<dbReference type="EMBL" id="LFYR01001418">
    <property type="protein sequence ID" value="KMZ62063.1"/>
    <property type="molecule type" value="Genomic_DNA"/>
</dbReference>
<protein>
    <submittedName>
        <fullName evidence="1">Uncharacterized protein</fullName>
    </submittedName>
</protein>
<dbReference type="OMA" id="RMFRKIR"/>
<dbReference type="AlphaFoldDB" id="A0A0K9NZB3"/>
<accession>A0A0K9NZB3</accession>
<sequence length="119" mass="13361">MDTGISASSAPTTTRRISLHRLRSRKRKTPTIRLGAGSGRRSRSGFLVGAMRRIRLRWLKIYYGRMLKHLKSFYGVALKELLSTGAAMDSVNSKMLLESYGAMSFMPAATVTNFPTIYR</sequence>
<name>A0A0K9NZB3_ZOSMR</name>
<dbReference type="PANTHER" id="PTHR34788:SF4">
    <property type="entry name" value="F15I1.22"/>
    <property type="match status" value="1"/>
</dbReference>
<proteinExistence type="predicted"/>
<keyword evidence="2" id="KW-1185">Reference proteome</keyword>
<dbReference type="Proteomes" id="UP000036987">
    <property type="component" value="Unassembled WGS sequence"/>
</dbReference>
<dbReference type="OrthoDB" id="1937329at2759"/>
<evidence type="ECO:0000313" key="1">
    <source>
        <dbReference type="EMBL" id="KMZ62063.1"/>
    </source>
</evidence>
<comment type="caution">
    <text evidence="1">The sequence shown here is derived from an EMBL/GenBank/DDBJ whole genome shotgun (WGS) entry which is preliminary data.</text>
</comment>
<organism evidence="1 2">
    <name type="scientific">Zostera marina</name>
    <name type="common">Eelgrass</name>
    <dbReference type="NCBI Taxonomy" id="29655"/>
    <lineage>
        <taxon>Eukaryota</taxon>
        <taxon>Viridiplantae</taxon>
        <taxon>Streptophyta</taxon>
        <taxon>Embryophyta</taxon>
        <taxon>Tracheophyta</taxon>
        <taxon>Spermatophyta</taxon>
        <taxon>Magnoliopsida</taxon>
        <taxon>Liliopsida</taxon>
        <taxon>Zosteraceae</taxon>
        <taxon>Zostera</taxon>
    </lineage>
</organism>
<dbReference type="PANTHER" id="PTHR34788">
    <property type="entry name" value="F15I1.22"/>
    <property type="match status" value="1"/>
</dbReference>
<gene>
    <name evidence="1" type="ORF">ZOSMA_495G00060</name>
</gene>
<evidence type="ECO:0000313" key="2">
    <source>
        <dbReference type="Proteomes" id="UP000036987"/>
    </source>
</evidence>
<reference evidence="2" key="1">
    <citation type="journal article" date="2016" name="Nature">
        <title>The genome of the seagrass Zostera marina reveals angiosperm adaptation to the sea.</title>
        <authorList>
            <person name="Olsen J.L."/>
            <person name="Rouze P."/>
            <person name="Verhelst B."/>
            <person name="Lin Y.-C."/>
            <person name="Bayer T."/>
            <person name="Collen J."/>
            <person name="Dattolo E."/>
            <person name="De Paoli E."/>
            <person name="Dittami S."/>
            <person name="Maumus F."/>
            <person name="Michel G."/>
            <person name="Kersting A."/>
            <person name="Lauritano C."/>
            <person name="Lohaus R."/>
            <person name="Toepel M."/>
            <person name="Tonon T."/>
            <person name="Vanneste K."/>
            <person name="Amirebrahimi M."/>
            <person name="Brakel J."/>
            <person name="Bostroem C."/>
            <person name="Chovatia M."/>
            <person name="Grimwood J."/>
            <person name="Jenkins J.W."/>
            <person name="Jueterbock A."/>
            <person name="Mraz A."/>
            <person name="Stam W.T."/>
            <person name="Tice H."/>
            <person name="Bornberg-Bauer E."/>
            <person name="Green P.J."/>
            <person name="Pearson G.A."/>
            <person name="Procaccini G."/>
            <person name="Duarte C.M."/>
            <person name="Schmutz J."/>
            <person name="Reusch T.B.H."/>
            <person name="Van de Peer Y."/>
        </authorList>
    </citation>
    <scope>NUCLEOTIDE SEQUENCE [LARGE SCALE GENOMIC DNA]</scope>
    <source>
        <strain evidence="2">cv. Finnish</strain>
    </source>
</reference>